<dbReference type="InterPro" id="IPR039795">
    <property type="entry name" value="LTN1/Rkr1"/>
</dbReference>
<gene>
    <name evidence="4" type="ORF">M8C21_024419</name>
</gene>
<dbReference type="GO" id="GO:1990112">
    <property type="term" value="C:RQC complex"/>
    <property type="evidence" value="ECO:0007669"/>
    <property type="project" value="UniProtKB-UniRule"/>
</dbReference>
<dbReference type="GO" id="GO:0072344">
    <property type="term" value="P:rescue of stalled ribosome"/>
    <property type="evidence" value="ECO:0007669"/>
    <property type="project" value="UniProtKB-UniRule"/>
</dbReference>
<dbReference type="GO" id="GO:0061630">
    <property type="term" value="F:ubiquitin protein ligase activity"/>
    <property type="evidence" value="ECO:0007669"/>
    <property type="project" value="UniProtKB-UniRule"/>
</dbReference>
<comment type="pathway">
    <text evidence="1">Protein modification; protein ubiquitination.</text>
</comment>
<dbReference type="InterPro" id="IPR054477">
    <property type="entry name" value="LTN1_E3_ligase_6th"/>
</dbReference>
<evidence type="ECO:0000313" key="4">
    <source>
        <dbReference type="EMBL" id="KAI7741151.1"/>
    </source>
</evidence>
<comment type="function">
    <text evidence="1">E3 ubiquitin-protein ligase. Component of the ribosome quality control complex (RQC), a ribosome-associated complex that mediates ubiquitination and extraction of incompletely synthesized nascent chains for proteasomal degradation.</text>
</comment>
<dbReference type="InterPro" id="IPR054478">
    <property type="entry name" value="LTN1_UBC"/>
</dbReference>
<comment type="similarity">
    <text evidence="1">Belongs to the LTN1 family.</text>
</comment>
<dbReference type="Pfam" id="PF22999">
    <property type="entry name" value="LTN1_E3_ligase_6th"/>
    <property type="match status" value="1"/>
</dbReference>
<feature type="domain" description="E3 ubiquitin-protein ligase listerin ubiquitin conjugating" evidence="3">
    <location>
        <begin position="499"/>
        <end position="564"/>
    </location>
</feature>
<dbReference type="GO" id="GO:0043023">
    <property type="term" value="F:ribosomal large subunit binding"/>
    <property type="evidence" value="ECO:0007669"/>
    <property type="project" value="TreeGrafter"/>
</dbReference>
<dbReference type="PANTHER" id="PTHR12389">
    <property type="entry name" value="ZINC FINGER PROTEIN 294"/>
    <property type="match status" value="1"/>
</dbReference>
<evidence type="ECO:0000313" key="5">
    <source>
        <dbReference type="Proteomes" id="UP001206925"/>
    </source>
</evidence>
<keyword evidence="1" id="KW-0833">Ubl conjugation pathway</keyword>
<evidence type="ECO:0000256" key="1">
    <source>
        <dbReference type="RuleBase" id="RU367090"/>
    </source>
</evidence>
<comment type="catalytic activity">
    <reaction evidence="1">
        <text>S-ubiquitinyl-[E2 ubiquitin-conjugating enzyme]-L-cysteine + [acceptor protein]-L-lysine = [E2 ubiquitin-conjugating enzyme]-L-cysteine + N(6)-ubiquitinyl-[acceptor protein]-L-lysine.</text>
        <dbReference type="EC" id="2.3.2.27"/>
    </reaction>
</comment>
<feature type="domain" description="E3 ubiquitin-protein ligase listerin HEAT repeat region" evidence="2">
    <location>
        <begin position="250"/>
        <end position="489"/>
    </location>
</feature>
<evidence type="ECO:0000259" key="2">
    <source>
        <dbReference type="Pfam" id="PF22999"/>
    </source>
</evidence>
<reference evidence="4" key="1">
    <citation type="submission" date="2022-06" db="EMBL/GenBank/DDBJ databases">
        <title>Uncovering the hologenomic basis of an extraordinary plant invasion.</title>
        <authorList>
            <person name="Bieker V.C."/>
            <person name="Martin M.D."/>
            <person name="Gilbert T."/>
            <person name="Hodgins K."/>
            <person name="Battlay P."/>
            <person name="Petersen B."/>
            <person name="Wilson J."/>
        </authorList>
    </citation>
    <scope>NUCLEOTIDE SEQUENCE</scope>
    <source>
        <strain evidence="4">AA19_3_7</strain>
        <tissue evidence="4">Leaf</tissue>
    </source>
</reference>
<dbReference type="Pfam" id="PF23009">
    <property type="entry name" value="UBC_like"/>
    <property type="match status" value="1"/>
</dbReference>
<sequence length="574" mass="64301">MEDWFQLVVSCYPLRGRRQFRPQRYINHVERGLLLELLRKQRLGSASATVNKLPAVQMLLSKLTVVVVGYCWYDFNQDDCDFVLYKSRYWIESATVLMEAVAESVNEIITSGPTSDILESLQHTLFGLDYTSLNVATNALVVFSMFCMLIGQNTVNNENKNDQNSLRPDDWDLTKDKILQGILRLLFATGAAEAIAGSYSPMASSVIASSRLSVCYFWELVATSAVESSAHVRERAVKSFDSWILSRGAVGSLYAILFSSKPVPYLQYAAYVILSSEPIADLAFVSQETSSLNKKDIIDKDPLDSSLETKIQLREEISVFLEKSIYEIIDLDIVAPDRVHVFVAWSLMISHLLSSPSTPTTEKLIQHIKYTSSSSIILDCIFQHIPLELCAASVNKKTAQLPEGISEAASHAITDNSVLFALESLWPVGPDGIASFASAIYGLMLRSFPAKVRDWFNNIRDRTSSSAIEFFTRTYCSPHLITNELSQIKKANLCDENFSVSVSRSANEVVATYTKEESNMNLVVRLPSSYALRPVDVECTRSLGISEVKRRAWLHSIISFVPKQIYKRFAFNQA</sequence>
<keyword evidence="1" id="KW-0808">Transferase</keyword>
<comment type="subunit">
    <text evidence="1">Component of the ribosome quality control complex (RQC).</text>
</comment>
<proteinExistence type="inferred from homology"/>
<keyword evidence="1" id="KW-0862">Zinc</keyword>
<dbReference type="EMBL" id="JAMZMK010008256">
    <property type="protein sequence ID" value="KAI7741151.1"/>
    <property type="molecule type" value="Genomic_DNA"/>
</dbReference>
<comment type="caution">
    <text evidence="4">The sequence shown here is derived from an EMBL/GenBank/DDBJ whole genome shotgun (WGS) entry which is preliminary data.</text>
</comment>
<dbReference type="PANTHER" id="PTHR12389:SF0">
    <property type="entry name" value="E3 UBIQUITIN-PROTEIN LIGASE LISTERIN"/>
    <property type="match status" value="1"/>
</dbReference>
<dbReference type="AlphaFoldDB" id="A0AAD5CFV0"/>
<keyword evidence="1" id="KW-0863">Zinc-finger</keyword>
<dbReference type="GO" id="GO:0005829">
    <property type="term" value="C:cytosol"/>
    <property type="evidence" value="ECO:0007669"/>
    <property type="project" value="UniProtKB-UniRule"/>
</dbReference>
<dbReference type="Proteomes" id="UP001206925">
    <property type="component" value="Unassembled WGS sequence"/>
</dbReference>
<dbReference type="GO" id="GO:1990116">
    <property type="term" value="P:ribosome-associated ubiquitin-dependent protein catabolic process"/>
    <property type="evidence" value="ECO:0007669"/>
    <property type="project" value="UniProtKB-UniRule"/>
</dbReference>
<dbReference type="GO" id="GO:0008270">
    <property type="term" value="F:zinc ion binding"/>
    <property type="evidence" value="ECO:0007669"/>
    <property type="project" value="UniProtKB-KW"/>
</dbReference>
<protein>
    <recommendedName>
        <fullName evidence="1">E3 ubiquitin-protein ligase listerin</fullName>
        <ecNumber evidence="1">2.3.2.27</ecNumber>
    </recommendedName>
    <alternativeName>
        <fullName evidence="1">RING-type E3 ubiquitin transferase listerin</fullName>
    </alternativeName>
</protein>
<dbReference type="EC" id="2.3.2.27" evidence="1"/>
<name>A0AAD5CFV0_AMBAR</name>
<organism evidence="4 5">
    <name type="scientific">Ambrosia artemisiifolia</name>
    <name type="common">Common ragweed</name>
    <dbReference type="NCBI Taxonomy" id="4212"/>
    <lineage>
        <taxon>Eukaryota</taxon>
        <taxon>Viridiplantae</taxon>
        <taxon>Streptophyta</taxon>
        <taxon>Embryophyta</taxon>
        <taxon>Tracheophyta</taxon>
        <taxon>Spermatophyta</taxon>
        <taxon>Magnoliopsida</taxon>
        <taxon>eudicotyledons</taxon>
        <taxon>Gunneridae</taxon>
        <taxon>Pentapetalae</taxon>
        <taxon>asterids</taxon>
        <taxon>campanulids</taxon>
        <taxon>Asterales</taxon>
        <taxon>Asteraceae</taxon>
        <taxon>Asteroideae</taxon>
        <taxon>Heliantheae alliance</taxon>
        <taxon>Heliantheae</taxon>
        <taxon>Ambrosia</taxon>
    </lineage>
</organism>
<keyword evidence="1" id="KW-0479">Metal-binding</keyword>
<accession>A0AAD5CFV0</accession>
<evidence type="ECO:0000259" key="3">
    <source>
        <dbReference type="Pfam" id="PF23009"/>
    </source>
</evidence>
<keyword evidence="5" id="KW-1185">Reference proteome</keyword>